<feature type="domain" description="Large ribosomal subunit protein uL30-like ferredoxin-like fold" evidence="5">
    <location>
        <begin position="4"/>
        <end position="54"/>
    </location>
</feature>
<dbReference type="EMBL" id="CP015054">
    <property type="protein sequence ID" value="QGN13940.1"/>
    <property type="molecule type" value="Genomic_DNA"/>
</dbReference>
<evidence type="ECO:0000259" key="5">
    <source>
        <dbReference type="Pfam" id="PF00327"/>
    </source>
</evidence>
<keyword evidence="3" id="KW-0687">Ribonucleoprotein</keyword>
<name>A0ABX6ENX2_KLUMA</name>
<gene>
    <name evidence="6" type="primary">MRPL33</name>
    <name evidence="6" type="ORF">FIM1_588</name>
</gene>
<evidence type="ECO:0000256" key="2">
    <source>
        <dbReference type="ARBA" id="ARBA00022980"/>
    </source>
</evidence>
<evidence type="ECO:0000313" key="7">
    <source>
        <dbReference type="Proteomes" id="UP000422736"/>
    </source>
</evidence>
<reference evidence="6 7" key="1">
    <citation type="submission" date="2016-03" db="EMBL/GenBank/DDBJ databases">
        <title>How can Kluyveromyces marxianus grow so fast - potential evolutionary course in Saccharomyces Complex revealed by comparative genomics.</title>
        <authorList>
            <person name="Mo W."/>
            <person name="Lu W."/>
            <person name="Yang X."/>
            <person name="Qi J."/>
            <person name="Lv H."/>
        </authorList>
    </citation>
    <scope>NUCLEOTIDE SEQUENCE [LARGE SCALE GENOMIC DNA]</scope>
    <source>
        <strain evidence="6 7">FIM1</strain>
    </source>
</reference>
<evidence type="ECO:0000313" key="6">
    <source>
        <dbReference type="EMBL" id="QGN13940.1"/>
    </source>
</evidence>
<evidence type="ECO:0000256" key="1">
    <source>
        <dbReference type="ARBA" id="ARBA00007594"/>
    </source>
</evidence>
<dbReference type="InterPro" id="IPR005996">
    <property type="entry name" value="Ribosomal_uL30_bac-type"/>
</dbReference>
<dbReference type="SUPFAM" id="SSF55129">
    <property type="entry name" value="Ribosomal protein L30p/L7e"/>
    <property type="match status" value="1"/>
</dbReference>
<accession>A0ABX6ENX2</accession>
<dbReference type="Gene3D" id="3.30.1390.20">
    <property type="entry name" value="Ribosomal protein L30, ferredoxin-like fold domain"/>
    <property type="match status" value="1"/>
</dbReference>
<dbReference type="GO" id="GO:0005840">
    <property type="term" value="C:ribosome"/>
    <property type="evidence" value="ECO:0007669"/>
    <property type="project" value="UniProtKB-KW"/>
</dbReference>
<sequence>MVFYRITLRRSVIGTPKKTRAVVESLGLRKRGSIVYQPAIPSIAGAVAQIKELVNVELSDKPISKAEQREMRKSNPGFTVEKRV</sequence>
<dbReference type="Pfam" id="PF00327">
    <property type="entry name" value="Ribosomal_L30"/>
    <property type="match status" value="1"/>
</dbReference>
<dbReference type="PANTHER" id="PTHR15892">
    <property type="entry name" value="MITOCHONDRIAL RIBOSOMAL PROTEIN L30"/>
    <property type="match status" value="1"/>
</dbReference>
<proteinExistence type="inferred from homology"/>
<keyword evidence="7" id="KW-1185">Reference proteome</keyword>
<dbReference type="Proteomes" id="UP000422736">
    <property type="component" value="Chromosome 1"/>
</dbReference>
<organism evidence="6 7">
    <name type="scientific">Kluyveromyces marxianus</name>
    <name type="common">Yeast</name>
    <name type="synonym">Candida kefyr</name>
    <dbReference type="NCBI Taxonomy" id="4911"/>
    <lineage>
        <taxon>Eukaryota</taxon>
        <taxon>Fungi</taxon>
        <taxon>Dikarya</taxon>
        <taxon>Ascomycota</taxon>
        <taxon>Saccharomycotina</taxon>
        <taxon>Saccharomycetes</taxon>
        <taxon>Saccharomycetales</taxon>
        <taxon>Saccharomycetaceae</taxon>
        <taxon>Kluyveromyces</taxon>
    </lineage>
</organism>
<dbReference type="InterPro" id="IPR036919">
    <property type="entry name" value="Ribo_uL30_ferredoxin-like_sf"/>
</dbReference>
<comment type="similarity">
    <text evidence="1">Belongs to the universal ribosomal protein uL30 family.</text>
</comment>
<evidence type="ECO:0000256" key="4">
    <source>
        <dbReference type="ARBA" id="ARBA00035281"/>
    </source>
</evidence>
<protein>
    <recommendedName>
        <fullName evidence="4">Large ribosomal subunit protein uL30m</fullName>
    </recommendedName>
</protein>
<evidence type="ECO:0000256" key="3">
    <source>
        <dbReference type="ARBA" id="ARBA00023274"/>
    </source>
</evidence>
<dbReference type="PANTHER" id="PTHR15892:SF2">
    <property type="entry name" value="LARGE RIBOSOMAL SUBUNIT PROTEIN UL30M"/>
    <property type="match status" value="1"/>
</dbReference>
<dbReference type="NCBIfam" id="TIGR01308">
    <property type="entry name" value="rpmD_bact"/>
    <property type="match status" value="1"/>
</dbReference>
<dbReference type="InterPro" id="IPR016082">
    <property type="entry name" value="Ribosomal_uL30_ferredoxin-like"/>
</dbReference>
<dbReference type="CDD" id="cd01658">
    <property type="entry name" value="Ribosomal_L30"/>
    <property type="match status" value="1"/>
</dbReference>
<keyword evidence="2 6" id="KW-0689">Ribosomal protein</keyword>